<dbReference type="InterPro" id="IPR036663">
    <property type="entry name" value="Fumarylacetoacetase_C_sf"/>
</dbReference>
<dbReference type="SUPFAM" id="SSF56529">
    <property type="entry name" value="FAH"/>
    <property type="match status" value="1"/>
</dbReference>
<feature type="domain" description="Fumarylacetoacetase-like C-terminal" evidence="2">
    <location>
        <begin position="56"/>
        <end position="264"/>
    </location>
</feature>
<proteinExistence type="predicted"/>
<protein>
    <submittedName>
        <fullName evidence="4">Fumarylacetoacetate hydrolase family protein</fullName>
    </submittedName>
</protein>
<name>A0A3B1BBY6_9ZZZZ</name>
<evidence type="ECO:0000313" key="4">
    <source>
        <dbReference type="EMBL" id="VAX11841.1"/>
    </source>
</evidence>
<dbReference type="Pfam" id="PF10370">
    <property type="entry name" value="Rv2993c-like_N"/>
    <property type="match status" value="1"/>
</dbReference>
<organism evidence="4">
    <name type="scientific">hydrothermal vent metagenome</name>
    <dbReference type="NCBI Taxonomy" id="652676"/>
    <lineage>
        <taxon>unclassified sequences</taxon>
        <taxon>metagenomes</taxon>
        <taxon>ecological metagenomes</taxon>
    </lineage>
</organism>
<dbReference type="Pfam" id="PF01557">
    <property type="entry name" value="FAA_hydrolase"/>
    <property type="match status" value="1"/>
</dbReference>
<dbReference type="GO" id="GO:0046872">
    <property type="term" value="F:metal ion binding"/>
    <property type="evidence" value="ECO:0007669"/>
    <property type="project" value="UniProtKB-KW"/>
</dbReference>
<keyword evidence="4" id="KW-0378">Hydrolase</keyword>
<dbReference type="GO" id="GO:0016853">
    <property type="term" value="F:isomerase activity"/>
    <property type="evidence" value="ECO:0007669"/>
    <property type="project" value="UniProtKB-ARBA"/>
</dbReference>
<dbReference type="GO" id="GO:0019752">
    <property type="term" value="P:carboxylic acid metabolic process"/>
    <property type="evidence" value="ECO:0007669"/>
    <property type="project" value="UniProtKB-ARBA"/>
</dbReference>
<accession>A0A3B1BBY6</accession>
<dbReference type="InterPro" id="IPR011234">
    <property type="entry name" value="Fumarylacetoacetase-like_C"/>
</dbReference>
<keyword evidence="1" id="KW-0479">Metal-binding</keyword>
<dbReference type="AlphaFoldDB" id="A0A3B1BBY6"/>
<sequence>MNIIRFFDQANMEQLGVEYRNGTAELLDGDLFASPAPTGQRVPVSSLLAPIIPANIYCIGLNYLEHARETGAALPQHPVVFMKPSTTVNSPGNGIHLPKCCVRGPEVDFEAELAVIIGRHAKDVAEENALDYVLGYTAANDVSARKWQKHAGGGQWIRGKSFDGFCPLGPAIVTTDEIQNPQALSIRTLLNGEVMQESNTADMIFSVARLISFLSQDTTLLPGTVILTGTPNGVGFTRKPPRFLADGDQISIEIERIGKLSNSVHT</sequence>
<evidence type="ECO:0000259" key="2">
    <source>
        <dbReference type="Pfam" id="PF01557"/>
    </source>
</evidence>
<dbReference type="InterPro" id="IPR018833">
    <property type="entry name" value="Rv2993c-like_N"/>
</dbReference>
<feature type="domain" description="Rv2993c-like N-terminal" evidence="3">
    <location>
        <begin position="1"/>
        <end position="47"/>
    </location>
</feature>
<dbReference type="Gene3D" id="3.90.850.10">
    <property type="entry name" value="Fumarylacetoacetase-like, C-terminal domain"/>
    <property type="match status" value="1"/>
</dbReference>
<evidence type="ECO:0000256" key="1">
    <source>
        <dbReference type="ARBA" id="ARBA00022723"/>
    </source>
</evidence>
<dbReference type="PANTHER" id="PTHR11820">
    <property type="entry name" value="ACYLPYRUVASE"/>
    <property type="match status" value="1"/>
</dbReference>
<dbReference type="FunFam" id="3.90.850.10:FF:000002">
    <property type="entry name" value="2-hydroxyhepta-2,4-diene-1,7-dioate isomerase"/>
    <property type="match status" value="1"/>
</dbReference>
<reference evidence="4" key="1">
    <citation type="submission" date="2018-06" db="EMBL/GenBank/DDBJ databases">
        <authorList>
            <person name="Zhirakovskaya E."/>
        </authorList>
    </citation>
    <scope>NUCLEOTIDE SEQUENCE</scope>
</reference>
<dbReference type="EMBL" id="UOFX01000095">
    <property type="protein sequence ID" value="VAX11841.1"/>
    <property type="molecule type" value="Genomic_DNA"/>
</dbReference>
<gene>
    <name evidence="4" type="ORF">MNBD_GAMMA26-2567</name>
</gene>
<dbReference type="PANTHER" id="PTHR11820:SF7">
    <property type="entry name" value="ACYLPYRUVASE FAHD1, MITOCHONDRIAL"/>
    <property type="match status" value="1"/>
</dbReference>
<dbReference type="GO" id="GO:0018773">
    <property type="term" value="F:acetylpyruvate hydrolase activity"/>
    <property type="evidence" value="ECO:0007669"/>
    <property type="project" value="TreeGrafter"/>
</dbReference>
<evidence type="ECO:0000259" key="3">
    <source>
        <dbReference type="Pfam" id="PF10370"/>
    </source>
</evidence>